<dbReference type="CDD" id="cd04661">
    <property type="entry name" value="NUDIX_MRP_L46"/>
    <property type="match status" value="1"/>
</dbReference>
<dbReference type="AlphaFoldDB" id="A0AAW2IBG8"/>
<comment type="function">
    <text evidence="8">Catalyzes the hydroxylation of 2-polyprenyl-3-methyl-6-methoxy-1,4-benzoquinol (DMQH2) during ubiquinone biosynthesis. Has also a structural role in the COQ enzyme complex, stabilizing other COQ polypeptides. Involved in lifespan determination in a ubiquinone-independent manner.</text>
</comment>
<proteinExistence type="inferred from homology"/>
<keyword evidence="5 8" id="KW-0408">Iron</keyword>
<comment type="similarity">
    <text evidence="8">Belongs to the COQ7 family.</text>
</comment>
<dbReference type="GO" id="GO:0031314">
    <property type="term" value="C:extrinsic component of mitochondrial inner membrane"/>
    <property type="evidence" value="ECO:0007669"/>
    <property type="project" value="UniProtKB-UniRule"/>
</dbReference>
<feature type="domain" description="Large ribosomal subunit protein mL46 N-terminal" evidence="9">
    <location>
        <begin position="229"/>
        <end position="325"/>
    </location>
</feature>
<dbReference type="Pfam" id="PF03232">
    <property type="entry name" value="COQ7"/>
    <property type="match status" value="1"/>
</dbReference>
<evidence type="ECO:0000256" key="6">
    <source>
        <dbReference type="ARBA" id="ARBA00023033"/>
    </source>
</evidence>
<dbReference type="PANTHER" id="PTHR11237:SF4">
    <property type="entry name" value="5-DEMETHOXYUBIQUINONE HYDROXYLASE, MITOCHONDRIAL"/>
    <property type="match status" value="1"/>
</dbReference>
<feature type="binding site" evidence="8">
    <location>
        <position position="42"/>
    </location>
    <ligand>
        <name>Fe cation</name>
        <dbReference type="ChEBI" id="CHEBI:24875"/>
        <label>1</label>
    </ligand>
</feature>
<feature type="binding site" evidence="8">
    <location>
        <position position="124"/>
    </location>
    <ligand>
        <name>Fe cation</name>
        <dbReference type="ChEBI" id="CHEBI:24875"/>
        <label>2</label>
    </ligand>
</feature>
<dbReference type="GO" id="GO:0006744">
    <property type="term" value="P:ubiquinone biosynthetic process"/>
    <property type="evidence" value="ECO:0007669"/>
    <property type="project" value="UniProtKB-UniRule"/>
</dbReference>
<evidence type="ECO:0000256" key="4">
    <source>
        <dbReference type="ARBA" id="ARBA00023002"/>
    </source>
</evidence>
<sequence length="483" mass="55434">MNSKIIGRYRFQIIRLIHSGSVNSNRASPVVDSIIRVDHAGELGADRIYAGQMAILGNSKMGPVIQHMWDQEKVHKETFEKLIVKYRARPTIMVPIWNVAGFLLGAGTALMGEKAAMACTVAVESVIVDHYNDQLRTLMAEPEKNKELLETIQKFRDEEQEHHDSGLDHGAEQAPFYKGLTEVIKLGCKTAIAISKDMFATRRLNYLGTRSYHTRPKRVRSEPEITGNWDLYGGLCLERKPVIMKSFNKWEQNFSEVLCKMELEKSFKSDHEVRHQRDIQRIAAWKADTLVDQAEIELLSKETAQEFEDKCTAELEKFKESYGAAEPEEIKDMRSLERELDKSLYLVTRDAEGNLALPTRLYQRPENLRETAERTLLDVCGDNVKAIFLGNAPCGFYKYLYPESQSTSSVGAKIFYFKAIYRSGKLSENHDYQWVTRKELLSSLKTNKVYRSRIKMFLLDDRDIVYPKERGLVKGKIELGENQ</sequence>
<dbReference type="InterPro" id="IPR033650">
    <property type="entry name" value="Ribosomal_mL46_NUDIX"/>
</dbReference>
<dbReference type="SUPFAM" id="SSF47240">
    <property type="entry name" value="Ferritin-like"/>
    <property type="match status" value="1"/>
</dbReference>
<feature type="binding site" evidence="8">
    <location>
        <position position="75"/>
    </location>
    <ligand>
        <name>Fe cation</name>
        <dbReference type="ChEBI" id="CHEBI:24875"/>
        <label>1</label>
    </ligand>
</feature>
<keyword evidence="8" id="KW-0999">Mitochondrion inner membrane</keyword>
<dbReference type="GO" id="GO:0008340">
    <property type="term" value="P:determination of adult lifespan"/>
    <property type="evidence" value="ECO:0007669"/>
    <property type="project" value="TreeGrafter"/>
</dbReference>
<dbReference type="GO" id="GO:0016709">
    <property type="term" value="F:oxidoreductase activity, acting on paired donors, with incorporation or reduction of molecular oxygen, NAD(P)H as one donor, and incorporation of one atom of oxygen"/>
    <property type="evidence" value="ECO:0007669"/>
    <property type="project" value="UniProtKB-UniRule"/>
</dbReference>
<dbReference type="InterPro" id="IPR011566">
    <property type="entry name" value="Ubq_synth_Coq7"/>
</dbReference>
<gene>
    <name evidence="8" type="primary">coq7</name>
    <name evidence="10" type="ORF">PYX00_001098</name>
</gene>
<comment type="subcellular location">
    <subcellularLocation>
        <location evidence="8">Mitochondrion inner membrane</location>
        <topology evidence="8">Peripheral membrane protein</topology>
        <orientation evidence="8">Matrix side</orientation>
    </subcellularLocation>
</comment>
<keyword evidence="8" id="KW-0496">Mitochondrion</keyword>
<dbReference type="GO" id="GO:0005634">
    <property type="term" value="C:nucleus"/>
    <property type="evidence" value="ECO:0007669"/>
    <property type="project" value="TreeGrafter"/>
</dbReference>
<feature type="binding site" evidence="8">
    <location>
        <position position="162"/>
    </location>
    <ligand>
        <name>Fe cation</name>
        <dbReference type="ChEBI" id="CHEBI:24875"/>
        <label>2</label>
    </ligand>
</feature>
<dbReference type="GO" id="GO:0010468">
    <property type="term" value="P:regulation of gene expression"/>
    <property type="evidence" value="ECO:0007669"/>
    <property type="project" value="TreeGrafter"/>
</dbReference>
<accession>A0AAW2IBG8</accession>
<dbReference type="GO" id="GO:0008682">
    <property type="term" value="F:3-demethoxyubiquinol 3-hydroxylase activity"/>
    <property type="evidence" value="ECO:0007669"/>
    <property type="project" value="UniProtKB-EC"/>
</dbReference>
<dbReference type="CDD" id="cd01042">
    <property type="entry name" value="DMQH"/>
    <property type="match status" value="1"/>
</dbReference>
<evidence type="ECO:0000259" key="9">
    <source>
        <dbReference type="Pfam" id="PF11788"/>
    </source>
</evidence>
<evidence type="ECO:0000256" key="5">
    <source>
        <dbReference type="ARBA" id="ARBA00023004"/>
    </source>
</evidence>
<comment type="catalytic activity">
    <reaction evidence="8">
        <text>a 5-methoxy-2-methyl-3-(all-trans-polyprenyl)benzene-1,4-diol + AH2 + O2 = a 3-demethylubiquinol + A + H2O</text>
        <dbReference type="Rhea" id="RHEA:50908"/>
        <dbReference type="Rhea" id="RHEA-COMP:10859"/>
        <dbReference type="Rhea" id="RHEA-COMP:10914"/>
        <dbReference type="ChEBI" id="CHEBI:13193"/>
        <dbReference type="ChEBI" id="CHEBI:15377"/>
        <dbReference type="ChEBI" id="CHEBI:15379"/>
        <dbReference type="ChEBI" id="CHEBI:17499"/>
        <dbReference type="ChEBI" id="CHEBI:84167"/>
        <dbReference type="ChEBI" id="CHEBI:84422"/>
        <dbReference type="EC" id="1.14.99.60"/>
    </reaction>
</comment>
<evidence type="ECO:0000256" key="8">
    <source>
        <dbReference type="HAMAP-Rule" id="MF_03194"/>
    </source>
</evidence>
<evidence type="ECO:0000256" key="2">
    <source>
        <dbReference type="ARBA" id="ARBA00022688"/>
    </source>
</evidence>
<reference evidence="10" key="1">
    <citation type="journal article" date="2024" name="Gigascience">
        <title>Chromosome-level genome of the poultry shaft louse Menopon gallinae provides insight into the host-switching and adaptive evolution of parasitic lice.</title>
        <authorList>
            <person name="Xu Y."/>
            <person name="Ma L."/>
            <person name="Liu S."/>
            <person name="Liang Y."/>
            <person name="Liu Q."/>
            <person name="He Z."/>
            <person name="Tian L."/>
            <person name="Duan Y."/>
            <person name="Cai W."/>
            <person name="Li H."/>
            <person name="Song F."/>
        </authorList>
    </citation>
    <scope>NUCLEOTIDE SEQUENCE</scope>
    <source>
        <strain evidence="10">Cailab_2023a</strain>
    </source>
</reference>
<keyword evidence="4 8" id="KW-0560">Oxidoreductase</keyword>
<name>A0AAW2IBG8_9NEOP</name>
<comment type="subunit">
    <text evidence="8">Component of a multi-subunit COQ enzyme complex.</text>
</comment>
<evidence type="ECO:0000256" key="7">
    <source>
        <dbReference type="ARBA" id="ARBA00023136"/>
    </source>
</evidence>
<feature type="binding site" evidence="8">
    <location>
        <position position="159"/>
    </location>
    <ligand>
        <name>Fe cation</name>
        <dbReference type="ChEBI" id="CHEBI:24875"/>
        <label>1</label>
    </ligand>
</feature>
<comment type="cofactor">
    <cofactor evidence="8">
        <name>Fe cation</name>
        <dbReference type="ChEBI" id="CHEBI:24875"/>
    </cofactor>
    <text evidence="8">Binds 2 iron ions per subunit.</text>
</comment>
<dbReference type="HAMAP" id="MF_01658">
    <property type="entry name" value="COQ7"/>
    <property type="match status" value="1"/>
</dbReference>
<dbReference type="PANTHER" id="PTHR11237">
    <property type="entry name" value="COENZYME Q10 BIOSYNTHESIS PROTEIN 7"/>
    <property type="match status" value="1"/>
</dbReference>
<comment type="pathway">
    <text evidence="1 8">Cofactor biosynthesis; ubiquinone biosynthesis.</text>
</comment>
<dbReference type="InterPro" id="IPR009078">
    <property type="entry name" value="Ferritin-like_SF"/>
</dbReference>
<feature type="binding site" evidence="8">
    <location>
        <position position="159"/>
    </location>
    <ligand>
        <name>Fe cation</name>
        <dbReference type="ChEBI" id="CHEBI:24875"/>
        <label>2</label>
    </ligand>
</feature>
<dbReference type="InterPro" id="IPR021757">
    <property type="entry name" value="Ribosomal_mL46_N"/>
</dbReference>
<evidence type="ECO:0000256" key="3">
    <source>
        <dbReference type="ARBA" id="ARBA00022723"/>
    </source>
</evidence>
<feature type="binding site" evidence="8">
    <location>
        <position position="72"/>
    </location>
    <ligand>
        <name>Fe cation</name>
        <dbReference type="ChEBI" id="CHEBI:24875"/>
        <label>1</label>
    </ligand>
</feature>
<dbReference type="EMBL" id="JARGDH010000001">
    <property type="protein sequence ID" value="KAL0279570.1"/>
    <property type="molecule type" value="Genomic_DNA"/>
</dbReference>
<feature type="binding site" evidence="8">
    <location>
        <position position="72"/>
    </location>
    <ligand>
        <name>Fe cation</name>
        <dbReference type="ChEBI" id="CHEBI:24875"/>
        <label>2</label>
    </ligand>
</feature>
<keyword evidence="7 8" id="KW-0472">Membrane</keyword>
<evidence type="ECO:0000313" key="10">
    <source>
        <dbReference type="EMBL" id="KAL0279570.1"/>
    </source>
</evidence>
<keyword evidence="2 8" id="KW-0831">Ubiquinone biosynthesis</keyword>
<comment type="caution">
    <text evidence="10">The sequence shown here is derived from an EMBL/GenBank/DDBJ whole genome shotgun (WGS) entry which is preliminary data.</text>
</comment>
<organism evidence="10">
    <name type="scientific">Menopon gallinae</name>
    <name type="common">poultry shaft louse</name>
    <dbReference type="NCBI Taxonomy" id="328185"/>
    <lineage>
        <taxon>Eukaryota</taxon>
        <taxon>Metazoa</taxon>
        <taxon>Ecdysozoa</taxon>
        <taxon>Arthropoda</taxon>
        <taxon>Hexapoda</taxon>
        <taxon>Insecta</taxon>
        <taxon>Pterygota</taxon>
        <taxon>Neoptera</taxon>
        <taxon>Paraneoptera</taxon>
        <taxon>Psocodea</taxon>
        <taxon>Troctomorpha</taxon>
        <taxon>Phthiraptera</taxon>
        <taxon>Amblycera</taxon>
        <taxon>Menoponidae</taxon>
        <taxon>Menopon</taxon>
    </lineage>
</organism>
<keyword evidence="6 8" id="KW-0503">Monooxygenase</keyword>
<dbReference type="GO" id="GO:2000377">
    <property type="term" value="P:regulation of reactive oxygen species metabolic process"/>
    <property type="evidence" value="ECO:0007669"/>
    <property type="project" value="TreeGrafter"/>
</dbReference>
<dbReference type="EC" id="1.14.99.60" evidence="8"/>
<dbReference type="Gene3D" id="3.90.79.10">
    <property type="entry name" value="Nucleoside Triphosphate Pyrophosphohydrolase"/>
    <property type="match status" value="1"/>
</dbReference>
<dbReference type="Pfam" id="PF11788">
    <property type="entry name" value="MRP-L46"/>
    <property type="match status" value="1"/>
</dbReference>
<keyword evidence="3 8" id="KW-0479">Metal-binding</keyword>
<dbReference type="GO" id="GO:0046872">
    <property type="term" value="F:metal ion binding"/>
    <property type="evidence" value="ECO:0007669"/>
    <property type="project" value="UniProtKB-KW"/>
</dbReference>
<protein>
    <recommendedName>
        <fullName evidence="8">5-demethoxyubiquinone hydroxylase, mitochondrial</fullName>
        <shortName evidence="8">DMQ hydroxylase</shortName>
        <ecNumber evidence="8">1.14.99.60</ecNumber>
    </recommendedName>
    <alternativeName>
        <fullName evidence="8">Ubiquinone biosynthesis monooxygenase COQ7</fullName>
    </alternativeName>
</protein>
<evidence type="ECO:0000256" key="1">
    <source>
        <dbReference type="ARBA" id="ARBA00004749"/>
    </source>
</evidence>